<keyword evidence="12 15" id="KW-0472">Membrane</keyword>
<evidence type="ECO:0000256" key="15">
    <source>
        <dbReference type="SAM" id="Phobius"/>
    </source>
</evidence>
<dbReference type="GO" id="GO:0006508">
    <property type="term" value="P:proteolysis"/>
    <property type="evidence" value="ECO:0007669"/>
    <property type="project" value="UniProtKB-KW"/>
</dbReference>
<dbReference type="EMBL" id="CP046566">
    <property type="protein sequence ID" value="QGW29561.1"/>
    <property type="molecule type" value="Genomic_DNA"/>
</dbReference>
<dbReference type="GO" id="GO:0008658">
    <property type="term" value="F:penicillin binding"/>
    <property type="evidence" value="ECO:0007669"/>
    <property type="project" value="InterPro"/>
</dbReference>
<comment type="subcellular location">
    <subcellularLocation>
        <location evidence="2">Cell membrane</location>
    </subcellularLocation>
    <subcellularLocation>
        <location evidence="1">Membrane</location>
        <topology evidence="1">Single-pass membrane protein</topology>
    </subcellularLocation>
</comment>
<keyword evidence="8 18" id="KW-0378">Hydrolase</keyword>
<keyword evidence="6" id="KW-0645">Protease</keyword>
<keyword evidence="10" id="KW-0573">Peptidoglycan synthesis</keyword>
<organism evidence="18 19">
    <name type="scientific">Phnomibacter ginsenosidimutans</name>
    <dbReference type="NCBI Taxonomy" id="2676868"/>
    <lineage>
        <taxon>Bacteria</taxon>
        <taxon>Pseudomonadati</taxon>
        <taxon>Bacteroidota</taxon>
        <taxon>Chitinophagia</taxon>
        <taxon>Chitinophagales</taxon>
        <taxon>Chitinophagaceae</taxon>
        <taxon>Phnomibacter</taxon>
    </lineage>
</organism>
<reference evidence="18 19" key="1">
    <citation type="submission" date="2019-11" db="EMBL/GenBank/DDBJ databases">
        <authorList>
            <person name="Im W.T."/>
        </authorList>
    </citation>
    <scope>NUCLEOTIDE SEQUENCE [LARGE SCALE GENOMIC DNA]</scope>
    <source>
        <strain evidence="18 19">SB-02</strain>
    </source>
</reference>
<keyword evidence="3" id="KW-1003">Cell membrane</keyword>
<evidence type="ECO:0000256" key="12">
    <source>
        <dbReference type="ARBA" id="ARBA00023136"/>
    </source>
</evidence>
<evidence type="ECO:0000256" key="2">
    <source>
        <dbReference type="ARBA" id="ARBA00004236"/>
    </source>
</evidence>
<feature type="domain" description="Penicillin-binding protein transpeptidase" evidence="16">
    <location>
        <begin position="258"/>
        <end position="589"/>
    </location>
</feature>
<keyword evidence="13" id="KW-0961">Cell wall biogenesis/degradation</keyword>
<dbReference type="GO" id="GO:0009252">
    <property type="term" value="P:peptidoglycan biosynthetic process"/>
    <property type="evidence" value="ECO:0007669"/>
    <property type="project" value="UniProtKB-KW"/>
</dbReference>
<dbReference type="Gene3D" id="3.40.710.10">
    <property type="entry name" value="DD-peptidase/beta-lactamase superfamily"/>
    <property type="match status" value="1"/>
</dbReference>
<evidence type="ECO:0000313" key="18">
    <source>
        <dbReference type="EMBL" id="QGW29561.1"/>
    </source>
</evidence>
<evidence type="ECO:0000256" key="4">
    <source>
        <dbReference type="ARBA" id="ARBA00022519"/>
    </source>
</evidence>
<evidence type="ECO:0000256" key="6">
    <source>
        <dbReference type="ARBA" id="ARBA00022670"/>
    </source>
</evidence>
<evidence type="ECO:0000256" key="1">
    <source>
        <dbReference type="ARBA" id="ARBA00004167"/>
    </source>
</evidence>
<dbReference type="NCBIfam" id="TIGR03423">
    <property type="entry name" value="pbp2_mrdA"/>
    <property type="match status" value="1"/>
</dbReference>
<evidence type="ECO:0000256" key="13">
    <source>
        <dbReference type="ARBA" id="ARBA00023316"/>
    </source>
</evidence>
<keyword evidence="19" id="KW-1185">Reference proteome</keyword>
<feature type="region of interest" description="Disordered" evidence="14">
    <location>
        <begin position="645"/>
        <end position="700"/>
    </location>
</feature>
<keyword evidence="11 15" id="KW-1133">Transmembrane helix</keyword>
<dbReference type="AlphaFoldDB" id="A0A6I6H5D6"/>
<dbReference type="PANTHER" id="PTHR30627:SF2">
    <property type="entry name" value="PEPTIDOGLYCAN D,D-TRANSPEPTIDASE MRDA"/>
    <property type="match status" value="1"/>
</dbReference>
<dbReference type="GO" id="GO:0009002">
    <property type="term" value="F:serine-type D-Ala-D-Ala carboxypeptidase activity"/>
    <property type="evidence" value="ECO:0007669"/>
    <property type="project" value="UniProtKB-EC"/>
</dbReference>
<gene>
    <name evidence="18" type="primary">mrdA</name>
    <name evidence="18" type="ORF">GLV81_16865</name>
</gene>
<evidence type="ECO:0000259" key="16">
    <source>
        <dbReference type="Pfam" id="PF00905"/>
    </source>
</evidence>
<dbReference type="GO" id="GO:0071972">
    <property type="term" value="F:peptidoglycan L,D-transpeptidase activity"/>
    <property type="evidence" value="ECO:0007669"/>
    <property type="project" value="TreeGrafter"/>
</dbReference>
<dbReference type="SUPFAM" id="SSF56519">
    <property type="entry name" value="Penicillin binding protein dimerisation domain"/>
    <property type="match status" value="1"/>
</dbReference>
<dbReference type="Proteomes" id="UP000426027">
    <property type="component" value="Chromosome"/>
</dbReference>
<dbReference type="PANTHER" id="PTHR30627">
    <property type="entry name" value="PEPTIDOGLYCAN D,D-TRANSPEPTIDASE"/>
    <property type="match status" value="1"/>
</dbReference>
<dbReference type="Gene3D" id="3.30.1390.30">
    <property type="entry name" value="Penicillin-binding protein 2a, domain 3"/>
    <property type="match status" value="1"/>
</dbReference>
<dbReference type="GO" id="GO:0008360">
    <property type="term" value="P:regulation of cell shape"/>
    <property type="evidence" value="ECO:0007669"/>
    <property type="project" value="UniProtKB-KW"/>
</dbReference>
<evidence type="ECO:0000256" key="11">
    <source>
        <dbReference type="ARBA" id="ARBA00022989"/>
    </source>
</evidence>
<dbReference type="InterPro" id="IPR001460">
    <property type="entry name" value="PCN-bd_Tpept"/>
</dbReference>
<dbReference type="InterPro" id="IPR050515">
    <property type="entry name" value="Beta-lactam/transpept"/>
</dbReference>
<evidence type="ECO:0000256" key="8">
    <source>
        <dbReference type="ARBA" id="ARBA00022801"/>
    </source>
</evidence>
<keyword evidence="7 15" id="KW-0812">Transmembrane</keyword>
<dbReference type="InterPro" id="IPR036138">
    <property type="entry name" value="PBP_dimer_sf"/>
</dbReference>
<accession>A0A6I6H5D6</accession>
<evidence type="ECO:0000256" key="14">
    <source>
        <dbReference type="SAM" id="MobiDB-lite"/>
    </source>
</evidence>
<dbReference type="GO" id="GO:0071555">
    <property type="term" value="P:cell wall organization"/>
    <property type="evidence" value="ECO:0007669"/>
    <property type="project" value="UniProtKB-KW"/>
</dbReference>
<protein>
    <submittedName>
        <fullName evidence="18">Penicillin-binding protein 2</fullName>
        <ecNumber evidence="18">3.4.16.4</ecNumber>
    </submittedName>
</protein>
<sequence>MNDFHSIRSRIIQIIFAAAFLMIILQLFNLQILNEDYKLMADNQAIYRKVVYPSRGLIIDRKKHVILDNTTLFDLVVIPAQLRQGCDTAALCNILKISQEEFSKRIINSIVKNGRYQPSVFEGLLDEKTHAQIAEKLALFQPAFDLVERPVRKYPYDAAAHVFGYLAEVDPKFLEKYGSEGYRQGDYAGMTGLERTYEKVLMGQRGIQYWNKDNKNRPTQPYEGGKYDTAAVAGSTLYSSLDIELQQLGEQLMQGKIGSVVAIDPKTGGILAMVSAPSYSPTLLTGNQRRKHFSELYTDPRLPLYNRAITGEYSPGSTFKTLQALVGMQEGVITQHTGYPCRGAYFDCGTGKPKCHGAGHSPDLEHAIAQSCNPYFANVYRKILDNPRYPNVDSSLAVWDRYMYSFGLGHKLGVDLPSERGGYIPTPKRYQKVFGPRWHSCNTISNSIGQGEVNSTVLQLTNAIAMIANKGWYYTPHMIDSIEGGDQFGLLEPYRTKNQPVHIPDSMFEAVHAGMEAVMKPGGTGWRLAVPGINICGKTGTVENYYKGKKQKDHSFFAAFAPRENPQIAIACIVENGGFGATVAAPIVSLMLEKYIHDSISDKRKEWIERYSSMKITPARILDEMRKRDSIKLAKDEERARRQLLNSIKEETGIDSEEETATPDPTPAKPKAPTSTKGKTVGLLAPIDEHRKRKTFSQQA</sequence>
<dbReference type="Gene3D" id="3.90.1310.10">
    <property type="entry name" value="Penicillin-binding protein 2a (Domain 2)"/>
    <property type="match status" value="1"/>
</dbReference>
<dbReference type="EC" id="3.4.16.4" evidence="18"/>
<dbReference type="InterPro" id="IPR012338">
    <property type="entry name" value="Beta-lactam/transpept-like"/>
</dbReference>
<evidence type="ECO:0000259" key="17">
    <source>
        <dbReference type="Pfam" id="PF03717"/>
    </source>
</evidence>
<evidence type="ECO:0000256" key="5">
    <source>
        <dbReference type="ARBA" id="ARBA00022645"/>
    </source>
</evidence>
<dbReference type="GO" id="GO:0005886">
    <property type="term" value="C:plasma membrane"/>
    <property type="evidence" value="ECO:0007669"/>
    <property type="project" value="UniProtKB-SubCell"/>
</dbReference>
<keyword evidence="9" id="KW-0133">Cell shape</keyword>
<dbReference type="RefSeq" id="WP_157479913.1">
    <property type="nucleotide sequence ID" value="NZ_CP046566.1"/>
</dbReference>
<feature type="domain" description="Penicillin-binding protein dimerisation" evidence="17">
    <location>
        <begin position="51"/>
        <end position="219"/>
    </location>
</feature>
<evidence type="ECO:0000256" key="7">
    <source>
        <dbReference type="ARBA" id="ARBA00022692"/>
    </source>
</evidence>
<keyword evidence="5 18" id="KW-0121">Carboxypeptidase</keyword>
<dbReference type="InterPro" id="IPR005311">
    <property type="entry name" value="PBP_dimer"/>
</dbReference>
<evidence type="ECO:0000313" key="19">
    <source>
        <dbReference type="Proteomes" id="UP000426027"/>
    </source>
</evidence>
<dbReference type="SUPFAM" id="SSF56601">
    <property type="entry name" value="beta-lactamase/transpeptidase-like"/>
    <property type="match status" value="1"/>
</dbReference>
<name>A0A6I6H5D6_9BACT</name>
<keyword evidence="4" id="KW-0997">Cell inner membrane</keyword>
<proteinExistence type="predicted"/>
<dbReference type="Pfam" id="PF03717">
    <property type="entry name" value="PBP_dimer"/>
    <property type="match status" value="1"/>
</dbReference>
<feature type="transmembrane region" description="Helical" evidence="15">
    <location>
        <begin position="12"/>
        <end position="33"/>
    </location>
</feature>
<evidence type="ECO:0000256" key="10">
    <source>
        <dbReference type="ARBA" id="ARBA00022984"/>
    </source>
</evidence>
<feature type="compositionally biased region" description="Basic residues" evidence="14">
    <location>
        <begin position="691"/>
        <end position="700"/>
    </location>
</feature>
<evidence type="ECO:0000256" key="9">
    <source>
        <dbReference type="ARBA" id="ARBA00022960"/>
    </source>
</evidence>
<evidence type="ECO:0000256" key="3">
    <source>
        <dbReference type="ARBA" id="ARBA00022475"/>
    </source>
</evidence>
<dbReference type="InterPro" id="IPR017790">
    <property type="entry name" value="Penicillin-binding_protein_2"/>
</dbReference>
<dbReference type="KEGG" id="fls:GLV81_16865"/>
<dbReference type="Pfam" id="PF00905">
    <property type="entry name" value="Transpeptidase"/>
    <property type="match status" value="1"/>
</dbReference>